<name>A0A9P4PZJ2_9PLEO</name>
<keyword evidence="4" id="KW-1185">Reference proteome</keyword>
<feature type="compositionally biased region" description="Basic and acidic residues" evidence="1">
    <location>
        <begin position="581"/>
        <end position="592"/>
    </location>
</feature>
<dbReference type="OrthoDB" id="5359231at2759"/>
<organism evidence="3 4">
    <name type="scientific">Karstenula rhodostoma CBS 690.94</name>
    <dbReference type="NCBI Taxonomy" id="1392251"/>
    <lineage>
        <taxon>Eukaryota</taxon>
        <taxon>Fungi</taxon>
        <taxon>Dikarya</taxon>
        <taxon>Ascomycota</taxon>
        <taxon>Pezizomycotina</taxon>
        <taxon>Dothideomycetes</taxon>
        <taxon>Pleosporomycetidae</taxon>
        <taxon>Pleosporales</taxon>
        <taxon>Massarineae</taxon>
        <taxon>Didymosphaeriaceae</taxon>
        <taxon>Karstenula</taxon>
    </lineage>
</organism>
<evidence type="ECO:0000313" key="3">
    <source>
        <dbReference type="EMBL" id="KAF2452073.1"/>
    </source>
</evidence>
<accession>A0A9P4PZJ2</accession>
<dbReference type="InterPro" id="IPR036047">
    <property type="entry name" value="F-box-like_dom_sf"/>
</dbReference>
<proteinExistence type="predicted"/>
<dbReference type="SUPFAM" id="SSF81383">
    <property type="entry name" value="F-box domain"/>
    <property type="match status" value="1"/>
</dbReference>
<reference evidence="3" key="1">
    <citation type="journal article" date="2020" name="Stud. Mycol.">
        <title>101 Dothideomycetes genomes: a test case for predicting lifestyles and emergence of pathogens.</title>
        <authorList>
            <person name="Haridas S."/>
            <person name="Albert R."/>
            <person name="Binder M."/>
            <person name="Bloem J."/>
            <person name="Labutti K."/>
            <person name="Salamov A."/>
            <person name="Andreopoulos B."/>
            <person name="Baker S."/>
            <person name="Barry K."/>
            <person name="Bills G."/>
            <person name="Bluhm B."/>
            <person name="Cannon C."/>
            <person name="Castanera R."/>
            <person name="Culley D."/>
            <person name="Daum C."/>
            <person name="Ezra D."/>
            <person name="Gonzalez J."/>
            <person name="Henrissat B."/>
            <person name="Kuo A."/>
            <person name="Liang C."/>
            <person name="Lipzen A."/>
            <person name="Lutzoni F."/>
            <person name="Magnuson J."/>
            <person name="Mondo S."/>
            <person name="Nolan M."/>
            <person name="Ohm R."/>
            <person name="Pangilinan J."/>
            <person name="Park H.-J."/>
            <person name="Ramirez L."/>
            <person name="Alfaro M."/>
            <person name="Sun H."/>
            <person name="Tritt A."/>
            <person name="Yoshinaga Y."/>
            <person name="Zwiers L.-H."/>
            <person name="Turgeon B."/>
            <person name="Goodwin S."/>
            <person name="Spatafora J."/>
            <person name="Crous P."/>
            <person name="Grigoriev I."/>
        </authorList>
    </citation>
    <scope>NUCLEOTIDE SEQUENCE</scope>
    <source>
        <strain evidence="3">CBS 690.94</strain>
    </source>
</reference>
<dbReference type="Pfam" id="PF12937">
    <property type="entry name" value="F-box-like"/>
    <property type="match status" value="1"/>
</dbReference>
<dbReference type="InterPro" id="IPR001810">
    <property type="entry name" value="F-box_dom"/>
</dbReference>
<gene>
    <name evidence="3" type="ORF">P171DRAFT_18087</name>
</gene>
<protein>
    <recommendedName>
        <fullName evidence="2">F-box domain-containing protein</fullName>
    </recommendedName>
</protein>
<sequence>MSLKLDRLPFDVLFYITSHLGFDDIVSLAHSCKQLRTLLQENSICKKAIEAEFRYTKEARLVQEQRISYCDAFNHIQDRRHAFSDAHPFSARIIGRANDFSYRKGMLCILEGNTIRVSDVHAQGPESTIDLSLIIEGYYEGSSSSSDTKLSLLYYNDDIVTIYVEGRGRQDNGRIYAINTKPGVSDQARQIKMIRLEASYKLFARHTSLFLYYGTYTSVGHYEWEVQGVSLNDRNSLPFTPLQLHGFFGTDFGSTIALEIHEGYFYAVSNQTSFEVEEIDWTSFYHCMRFPVDNPKAEFLESNKKLWRRQHAEGVIHDSWTDLSLQIDESTNNLMIVEARREYQKSLSRQVRTYYISEFISGFDSPTSSTGGLPLLEASTGPELPWGDAYIQTLDSTNNPNYAPPETRFNWNFHPEVPRGGNPGRSFILARTRHRAYNYSCTSFMDMVEDDRCCSDPSTSCLRLRIGSRRVAPLDWKYLETTTPQLLTLPALPNDVAYRHCPPKMWPPSASRCPCSERLHRILNPPLPGGPAYNRSITSTLDERSLVYMIRPGRSYSPSDDNALGIIVMISFNRGPLPPKHGAEDRSQEHRGYSQSESEWHWVPGASTHCKDRSCQ</sequence>
<evidence type="ECO:0000256" key="1">
    <source>
        <dbReference type="SAM" id="MobiDB-lite"/>
    </source>
</evidence>
<dbReference type="AlphaFoldDB" id="A0A9P4PZJ2"/>
<dbReference type="Gene3D" id="1.20.1280.50">
    <property type="match status" value="1"/>
</dbReference>
<dbReference type="PROSITE" id="PS50181">
    <property type="entry name" value="FBOX"/>
    <property type="match status" value="1"/>
</dbReference>
<dbReference type="Proteomes" id="UP000799764">
    <property type="component" value="Unassembled WGS sequence"/>
</dbReference>
<dbReference type="SMART" id="SM00256">
    <property type="entry name" value="FBOX"/>
    <property type="match status" value="1"/>
</dbReference>
<feature type="domain" description="F-box" evidence="2">
    <location>
        <begin position="2"/>
        <end position="48"/>
    </location>
</feature>
<comment type="caution">
    <text evidence="3">The sequence shown here is derived from an EMBL/GenBank/DDBJ whole genome shotgun (WGS) entry which is preliminary data.</text>
</comment>
<feature type="region of interest" description="Disordered" evidence="1">
    <location>
        <begin position="578"/>
        <end position="599"/>
    </location>
</feature>
<dbReference type="EMBL" id="MU001492">
    <property type="protein sequence ID" value="KAF2452073.1"/>
    <property type="molecule type" value="Genomic_DNA"/>
</dbReference>
<evidence type="ECO:0000313" key="4">
    <source>
        <dbReference type="Proteomes" id="UP000799764"/>
    </source>
</evidence>
<evidence type="ECO:0000259" key="2">
    <source>
        <dbReference type="PROSITE" id="PS50181"/>
    </source>
</evidence>